<evidence type="ECO:0000256" key="3">
    <source>
        <dbReference type="ARBA" id="ARBA00022692"/>
    </source>
</evidence>
<evidence type="ECO:0000256" key="2">
    <source>
        <dbReference type="ARBA" id="ARBA00022448"/>
    </source>
</evidence>
<dbReference type="PANTHER" id="PTHR11662">
    <property type="entry name" value="SOLUTE CARRIER FAMILY 17"/>
    <property type="match status" value="1"/>
</dbReference>
<evidence type="ECO:0000259" key="7">
    <source>
        <dbReference type="PROSITE" id="PS50850"/>
    </source>
</evidence>
<dbReference type="InterPro" id="IPR050382">
    <property type="entry name" value="MFS_Na/Anion_cotransporter"/>
</dbReference>
<proteinExistence type="predicted"/>
<feature type="transmembrane region" description="Helical" evidence="6">
    <location>
        <begin position="131"/>
        <end position="151"/>
    </location>
</feature>
<dbReference type="Pfam" id="PF07690">
    <property type="entry name" value="MFS_1"/>
    <property type="match status" value="1"/>
</dbReference>
<dbReference type="EMBL" id="CP095074">
    <property type="protein sequence ID" value="UOQ94753.1"/>
    <property type="molecule type" value="Genomic_DNA"/>
</dbReference>
<dbReference type="PANTHER" id="PTHR11662:SF399">
    <property type="entry name" value="FI19708P1-RELATED"/>
    <property type="match status" value="1"/>
</dbReference>
<keyword evidence="4 6" id="KW-1133">Transmembrane helix</keyword>
<name>A0ABY4H2R4_9BACI</name>
<organism evidence="8 9">
    <name type="scientific">Halobacillus shinanisalinarum</name>
    <dbReference type="NCBI Taxonomy" id="2932258"/>
    <lineage>
        <taxon>Bacteria</taxon>
        <taxon>Bacillati</taxon>
        <taxon>Bacillota</taxon>
        <taxon>Bacilli</taxon>
        <taxon>Bacillales</taxon>
        <taxon>Bacillaceae</taxon>
        <taxon>Halobacillus</taxon>
    </lineage>
</organism>
<evidence type="ECO:0000256" key="5">
    <source>
        <dbReference type="ARBA" id="ARBA00023136"/>
    </source>
</evidence>
<keyword evidence="5 6" id="KW-0472">Membrane</keyword>
<evidence type="ECO:0000313" key="9">
    <source>
        <dbReference type="Proteomes" id="UP000831880"/>
    </source>
</evidence>
<keyword evidence="9" id="KW-1185">Reference proteome</keyword>
<evidence type="ECO:0000256" key="1">
    <source>
        <dbReference type="ARBA" id="ARBA00004651"/>
    </source>
</evidence>
<feature type="transmembrane region" description="Helical" evidence="6">
    <location>
        <begin position="163"/>
        <end position="181"/>
    </location>
</feature>
<keyword evidence="2" id="KW-0813">Transport</keyword>
<gene>
    <name evidence="8" type="ORF">MUO14_07405</name>
</gene>
<dbReference type="Gene3D" id="1.20.1250.20">
    <property type="entry name" value="MFS general substrate transporter like domains"/>
    <property type="match status" value="1"/>
</dbReference>
<keyword evidence="3 6" id="KW-0812">Transmembrane</keyword>
<accession>A0ABY4H2R4</accession>
<comment type="subcellular location">
    <subcellularLocation>
        <location evidence="1">Cell membrane</location>
        <topology evidence="1">Multi-pass membrane protein</topology>
    </subcellularLocation>
</comment>
<feature type="transmembrane region" description="Helical" evidence="6">
    <location>
        <begin position="45"/>
        <end position="65"/>
    </location>
</feature>
<evidence type="ECO:0000313" key="8">
    <source>
        <dbReference type="EMBL" id="UOQ94753.1"/>
    </source>
</evidence>
<feature type="transmembrane region" description="Helical" evidence="6">
    <location>
        <begin position="5"/>
        <end position="25"/>
    </location>
</feature>
<dbReference type="RefSeq" id="WP_244754605.1">
    <property type="nucleotide sequence ID" value="NZ_CP095074.1"/>
</dbReference>
<evidence type="ECO:0000256" key="4">
    <source>
        <dbReference type="ARBA" id="ARBA00022989"/>
    </source>
</evidence>
<reference evidence="8 9" key="1">
    <citation type="submission" date="2022-04" db="EMBL/GenBank/DDBJ databases">
        <title>Halobacillus sp. isolated from saltern.</title>
        <authorList>
            <person name="Won M."/>
            <person name="Lee C.-M."/>
            <person name="Woen H.-Y."/>
            <person name="Kwon S.-W."/>
        </authorList>
    </citation>
    <scope>NUCLEOTIDE SEQUENCE [LARGE SCALE GENOMIC DNA]</scope>
    <source>
        <strain evidence="8 9">SSTM10-2</strain>
    </source>
</reference>
<dbReference type="InterPro" id="IPR020846">
    <property type="entry name" value="MFS_dom"/>
</dbReference>
<feature type="transmembrane region" description="Helical" evidence="6">
    <location>
        <begin position="77"/>
        <end position="104"/>
    </location>
</feature>
<dbReference type="SUPFAM" id="SSF103473">
    <property type="entry name" value="MFS general substrate transporter"/>
    <property type="match status" value="1"/>
</dbReference>
<protein>
    <submittedName>
        <fullName evidence="8">MFS transporter</fullName>
    </submittedName>
</protein>
<feature type="domain" description="Major facilitator superfamily (MFS) profile" evidence="7">
    <location>
        <begin position="7"/>
        <end position="232"/>
    </location>
</feature>
<dbReference type="PROSITE" id="PS50850">
    <property type="entry name" value="MFS"/>
    <property type="match status" value="1"/>
</dbReference>
<dbReference type="InterPro" id="IPR011701">
    <property type="entry name" value="MFS"/>
</dbReference>
<dbReference type="Proteomes" id="UP000831880">
    <property type="component" value="Chromosome"/>
</dbReference>
<dbReference type="InterPro" id="IPR036259">
    <property type="entry name" value="MFS_trans_sf"/>
</dbReference>
<evidence type="ECO:0000256" key="6">
    <source>
        <dbReference type="SAM" id="Phobius"/>
    </source>
</evidence>
<sequence>MKYRWIMLMFIMSIFFIQFVDRVIISLATEPIMEEYGFSATQWGFILSAFFWGLVPFTIIAGIAADKWGSKKVFIWGGAWWSIFTMATAGAFNYVSFLIARILFGVGESPSLSNGVRIVTNWFSPREYSTALGVAFAGVYLAPALGTPVIVWMIDSFGWRSPFYLMGVIGVIWVFCWRKWFTDRPEDNPYMKDEEKQWILSEQEELIETESSKERKSLKELLTIPRKVRGLF</sequence>